<dbReference type="CDD" id="cd00165">
    <property type="entry name" value="S4"/>
    <property type="match status" value="1"/>
</dbReference>
<evidence type="ECO:0000256" key="5">
    <source>
        <dbReference type="ARBA" id="ARBA00023274"/>
    </source>
</evidence>
<comment type="caution">
    <text evidence="8">The sequence shown here is derived from an EMBL/GenBank/DDBJ whole genome shotgun (WGS) entry which is preliminary data.</text>
</comment>
<feature type="domain" description="RNA-binding S4" evidence="7">
    <location>
        <begin position="130"/>
        <end position="203"/>
    </location>
</feature>
<protein>
    <recommendedName>
        <fullName evidence="7">RNA-binding S4 domain-containing protein</fullName>
    </recommendedName>
</protein>
<keyword evidence="9" id="KW-1185">Reference proteome</keyword>
<evidence type="ECO:0000256" key="4">
    <source>
        <dbReference type="ARBA" id="ARBA00022980"/>
    </source>
</evidence>
<dbReference type="InterPro" id="IPR022801">
    <property type="entry name" value="Ribosomal_uS4"/>
</dbReference>
<organism evidence="8 9">
    <name type="scientific">Basidiobolus ranarum</name>
    <dbReference type="NCBI Taxonomy" id="34480"/>
    <lineage>
        <taxon>Eukaryota</taxon>
        <taxon>Fungi</taxon>
        <taxon>Fungi incertae sedis</taxon>
        <taxon>Zoopagomycota</taxon>
        <taxon>Entomophthoromycotina</taxon>
        <taxon>Basidiobolomycetes</taxon>
        <taxon>Basidiobolales</taxon>
        <taxon>Basidiobolaceae</taxon>
        <taxon>Basidiobolus</taxon>
    </lineage>
</organism>
<evidence type="ECO:0000313" key="9">
    <source>
        <dbReference type="Proteomes" id="UP001479436"/>
    </source>
</evidence>
<comment type="similarity">
    <text evidence="1">Belongs to the universal ribosomal protein uS4 family.</text>
</comment>
<evidence type="ECO:0000256" key="6">
    <source>
        <dbReference type="PROSITE-ProRule" id="PRU00182"/>
    </source>
</evidence>
<dbReference type="InterPro" id="IPR036986">
    <property type="entry name" value="S4_RNA-bd_sf"/>
</dbReference>
<keyword evidence="2" id="KW-0699">rRNA-binding</keyword>
<dbReference type="SUPFAM" id="SSF55174">
    <property type="entry name" value="Alpha-L RNA-binding motif"/>
    <property type="match status" value="1"/>
</dbReference>
<dbReference type="SMART" id="SM00363">
    <property type="entry name" value="S4"/>
    <property type="match status" value="1"/>
</dbReference>
<evidence type="ECO:0000256" key="1">
    <source>
        <dbReference type="ARBA" id="ARBA00007465"/>
    </source>
</evidence>
<accession>A0ABR2WPD9</accession>
<name>A0ABR2WPD9_9FUNG</name>
<proteinExistence type="inferred from homology"/>
<evidence type="ECO:0000259" key="7">
    <source>
        <dbReference type="SMART" id="SM00363"/>
    </source>
</evidence>
<keyword evidence="3 6" id="KW-0694">RNA-binding</keyword>
<dbReference type="PANTHER" id="PTHR11831:SF4">
    <property type="entry name" value="SMALL RIBOSOMAL SUBUNIT PROTEIN US4M"/>
    <property type="match status" value="1"/>
</dbReference>
<gene>
    <name evidence="8" type="ORF">K7432_010012</name>
</gene>
<evidence type="ECO:0000256" key="3">
    <source>
        <dbReference type="ARBA" id="ARBA00022884"/>
    </source>
</evidence>
<dbReference type="PROSITE" id="PS50889">
    <property type="entry name" value="S4"/>
    <property type="match status" value="1"/>
</dbReference>
<keyword evidence="4" id="KW-0689">Ribosomal protein</keyword>
<evidence type="ECO:0000313" key="8">
    <source>
        <dbReference type="EMBL" id="KAK9763366.1"/>
    </source>
</evidence>
<evidence type="ECO:0000256" key="2">
    <source>
        <dbReference type="ARBA" id="ARBA00022730"/>
    </source>
</evidence>
<dbReference type="Pfam" id="PF01479">
    <property type="entry name" value="S4"/>
    <property type="match status" value="1"/>
</dbReference>
<reference evidence="8 9" key="1">
    <citation type="submission" date="2023-04" db="EMBL/GenBank/DDBJ databases">
        <title>Genome of Basidiobolus ranarum AG-B5.</title>
        <authorList>
            <person name="Stajich J.E."/>
            <person name="Carter-House D."/>
            <person name="Gryganskyi A."/>
        </authorList>
    </citation>
    <scope>NUCLEOTIDE SEQUENCE [LARGE SCALE GENOMIC DNA]</scope>
    <source>
        <strain evidence="8 9">AG-B5</strain>
    </source>
</reference>
<dbReference type="Gene3D" id="3.10.290.10">
    <property type="entry name" value="RNA-binding S4 domain"/>
    <property type="match status" value="1"/>
</dbReference>
<dbReference type="Proteomes" id="UP001479436">
    <property type="component" value="Unassembled WGS sequence"/>
</dbReference>
<dbReference type="PANTHER" id="PTHR11831">
    <property type="entry name" value="30S 40S RIBOSOMAL PROTEIN"/>
    <property type="match status" value="1"/>
</dbReference>
<dbReference type="EMBL" id="JASJQH010000658">
    <property type="protein sequence ID" value="KAK9763366.1"/>
    <property type="molecule type" value="Genomic_DNA"/>
</dbReference>
<sequence>MSAKKFSSDAVIAGQRGVTDEHNSIKMVKKRKALFSAARGLVRMSWNKYNLYNLVQRGVKPKDMSNKTLFQQRWQAKKDTRGYHGQYVINERQWKTMFKPNLPTANTKLGGDDRVPHPSVASLTFAEMERRLDFIIFRSHFCSSINQARQAIIHGNVFVNEKKLPYPSHRVKDGDVIRIDPQAVCTLSGPVGKELTFTPKDYQQPWMFLPDYLEVNYNTCSTIFLRTPISKPGKVEIPSPFPPEVHALAYEFYVRKGKTS</sequence>
<keyword evidence="5" id="KW-0687">Ribonucleoprotein</keyword>
<dbReference type="InterPro" id="IPR002942">
    <property type="entry name" value="S4_RNA-bd"/>
</dbReference>